<name>A0A080ZYI9_PHYNI</name>
<dbReference type="OrthoDB" id="59870at2759"/>
<dbReference type="Proteomes" id="UP000028582">
    <property type="component" value="Unassembled WGS sequence"/>
</dbReference>
<evidence type="ECO:0000256" key="1">
    <source>
        <dbReference type="SAM" id="MobiDB-lite"/>
    </source>
</evidence>
<gene>
    <name evidence="2" type="ORF">F444_11982</name>
</gene>
<protein>
    <submittedName>
        <fullName evidence="2">Uncharacterized protein</fullName>
    </submittedName>
</protein>
<feature type="region of interest" description="Disordered" evidence="1">
    <location>
        <begin position="110"/>
        <end position="129"/>
    </location>
</feature>
<reference evidence="2 3" key="1">
    <citation type="submission" date="2013-11" db="EMBL/GenBank/DDBJ databases">
        <title>The Genome Sequence of Phytophthora parasitica P1976.</title>
        <authorList>
            <consortium name="The Broad Institute Genomics Platform"/>
            <person name="Russ C."/>
            <person name="Tyler B."/>
            <person name="Panabieres F."/>
            <person name="Shan W."/>
            <person name="Tripathy S."/>
            <person name="Grunwald N."/>
            <person name="Machado M."/>
            <person name="Johnson C.S."/>
            <person name="Walker B."/>
            <person name="Young S."/>
            <person name="Zeng Q."/>
            <person name="Gargeya S."/>
            <person name="Fitzgerald M."/>
            <person name="Haas B."/>
            <person name="Abouelleil A."/>
            <person name="Allen A.W."/>
            <person name="Alvarado L."/>
            <person name="Arachchi H.M."/>
            <person name="Berlin A.M."/>
            <person name="Chapman S.B."/>
            <person name="Gainer-Dewar J."/>
            <person name="Goldberg J."/>
            <person name="Griggs A."/>
            <person name="Gujja S."/>
            <person name="Hansen M."/>
            <person name="Howarth C."/>
            <person name="Imamovic A."/>
            <person name="Ireland A."/>
            <person name="Larimer J."/>
            <person name="McCowan C."/>
            <person name="Murphy C."/>
            <person name="Pearson M."/>
            <person name="Poon T.W."/>
            <person name="Priest M."/>
            <person name="Roberts A."/>
            <person name="Saif S."/>
            <person name="Shea T."/>
            <person name="Sisk P."/>
            <person name="Sykes S."/>
            <person name="Wortman J."/>
            <person name="Nusbaum C."/>
            <person name="Birren B."/>
        </authorList>
    </citation>
    <scope>NUCLEOTIDE SEQUENCE [LARGE SCALE GENOMIC DNA]</scope>
    <source>
        <strain evidence="2 3">P1976</strain>
    </source>
</reference>
<sequence>MSSLPIFVPAVSNQEAQEMRCGYRSKRCELPRSLKRNGKLHRFCDYHRMKANVNQRRVDQKRREMTQKQTADASVSPRSTQDASFLPDVAWYDDLDPEDLEYLDQLLSSGGVENMDFNGGDRSDVVSNK</sequence>
<proteinExistence type="predicted"/>
<comment type="caution">
    <text evidence="2">The sequence shown here is derived from an EMBL/GenBank/DDBJ whole genome shotgun (WGS) entry which is preliminary data.</text>
</comment>
<accession>A0A080ZYI9</accession>
<feature type="compositionally biased region" description="Polar residues" evidence="1">
    <location>
        <begin position="67"/>
        <end position="81"/>
    </location>
</feature>
<feature type="compositionally biased region" description="Basic and acidic residues" evidence="1">
    <location>
        <begin position="56"/>
        <end position="66"/>
    </location>
</feature>
<dbReference type="AlphaFoldDB" id="A0A080ZYI9"/>
<evidence type="ECO:0000313" key="3">
    <source>
        <dbReference type="Proteomes" id="UP000028582"/>
    </source>
</evidence>
<feature type="region of interest" description="Disordered" evidence="1">
    <location>
        <begin position="54"/>
        <end position="81"/>
    </location>
</feature>
<feature type="compositionally biased region" description="Basic and acidic residues" evidence="1">
    <location>
        <begin position="119"/>
        <end position="129"/>
    </location>
</feature>
<organism evidence="2 3">
    <name type="scientific">Phytophthora nicotianae P1976</name>
    <dbReference type="NCBI Taxonomy" id="1317066"/>
    <lineage>
        <taxon>Eukaryota</taxon>
        <taxon>Sar</taxon>
        <taxon>Stramenopiles</taxon>
        <taxon>Oomycota</taxon>
        <taxon>Peronosporomycetes</taxon>
        <taxon>Peronosporales</taxon>
        <taxon>Peronosporaceae</taxon>
        <taxon>Phytophthora</taxon>
    </lineage>
</organism>
<dbReference type="EMBL" id="ANJA01002149">
    <property type="protein sequence ID" value="ETO71700.1"/>
    <property type="molecule type" value="Genomic_DNA"/>
</dbReference>
<evidence type="ECO:0000313" key="2">
    <source>
        <dbReference type="EMBL" id="ETO71700.1"/>
    </source>
</evidence>